<sequence>MAIGPVRTEQAEKDQPERTLDIECLFRELDANKDGRLDRRELEAALERIHLPVTQSYLNDLFRQYDVDRDGSVDFEEFQRYVRQRESALQRAFRSLDRDGSGKITVNELQESLAGLGVPIDASTAERMVDMIDVDGSSDISFQEFRRFAILLPRSQISNAGIVLDWLDCTSWMDGVEHRLGKIPTREPLQRLLAGGIAGAFSRTVTAPFERLRTMMMADWSNKTLLGTARKMWASGGFFGLWRGNLVSVIKVVPQSAIQYAVYDTLTKNVLKPSGASGEATLSHAQRLAAGCASGASACVVVFPLETLRTHAAMGQVNLKGAGAYFRIASAITRAKGIPGLYQGFTMGLGSSIAGAGVGFATYEALTVAYRKRVGYAPTPAERGAIAGGAAMVTMTLGMPLEVVMRRMQVQDSPGFPRVYKNTADCIR</sequence>
<comment type="caution">
    <text evidence="11">The sequence shown here is derived from an EMBL/GenBank/DDBJ whole genome shotgun (WGS) entry which is preliminary data.</text>
</comment>
<dbReference type="Pfam" id="PF13499">
    <property type="entry name" value="EF-hand_7"/>
    <property type="match status" value="2"/>
</dbReference>
<evidence type="ECO:0000256" key="5">
    <source>
        <dbReference type="ARBA" id="ARBA00022837"/>
    </source>
</evidence>
<feature type="domain" description="EF-hand" evidence="10">
    <location>
        <begin position="120"/>
        <end position="155"/>
    </location>
</feature>
<gene>
    <name evidence="11" type="ORF">CVIRNUC_006701</name>
</gene>
<dbReference type="PANTHER" id="PTHR24089">
    <property type="entry name" value="SOLUTE CARRIER FAMILY 25"/>
    <property type="match status" value="1"/>
</dbReference>
<evidence type="ECO:0000256" key="7">
    <source>
        <dbReference type="ARBA" id="ARBA00023136"/>
    </source>
</evidence>
<dbReference type="Gene3D" id="1.10.238.10">
    <property type="entry name" value="EF-hand"/>
    <property type="match status" value="1"/>
</dbReference>
<dbReference type="PROSITE" id="PS50222">
    <property type="entry name" value="EF_HAND_2"/>
    <property type="match status" value="4"/>
</dbReference>
<keyword evidence="4" id="KW-0677">Repeat</keyword>
<dbReference type="InterPro" id="IPR018247">
    <property type="entry name" value="EF_Hand_1_Ca_BS"/>
</dbReference>
<keyword evidence="3 8" id="KW-0812">Transmembrane</keyword>
<protein>
    <recommendedName>
        <fullName evidence="10">EF-hand domain-containing protein</fullName>
    </recommendedName>
</protein>
<proteinExistence type="inferred from homology"/>
<feature type="repeat" description="Solcar" evidence="8">
    <location>
        <begin position="282"/>
        <end position="369"/>
    </location>
</feature>
<comment type="similarity">
    <text evidence="9">Belongs to the mitochondrial carrier (TC 2.A.29) family.</text>
</comment>
<evidence type="ECO:0000256" key="1">
    <source>
        <dbReference type="ARBA" id="ARBA00004448"/>
    </source>
</evidence>
<keyword evidence="12" id="KW-1185">Reference proteome</keyword>
<dbReference type="PROSITE" id="PS00018">
    <property type="entry name" value="EF_HAND_1"/>
    <property type="match status" value="2"/>
</dbReference>
<feature type="domain" description="EF-hand" evidence="10">
    <location>
        <begin position="53"/>
        <end position="83"/>
    </location>
</feature>
<keyword evidence="6" id="KW-1133">Transmembrane helix</keyword>
<evidence type="ECO:0000256" key="3">
    <source>
        <dbReference type="ARBA" id="ARBA00022692"/>
    </source>
</evidence>
<name>A0AAV1I9Z4_9CHLO</name>
<dbReference type="GO" id="GO:0055085">
    <property type="term" value="P:transmembrane transport"/>
    <property type="evidence" value="ECO:0007669"/>
    <property type="project" value="InterPro"/>
</dbReference>
<dbReference type="FunFam" id="1.10.238.10:FF:000003">
    <property type="entry name" value="Calmodulin A"/>
    <property type="match status" value="1"/>
</dbReference>
<evidence type="ECO:0000259" key="10">
    <source>
        <dbReference type="PROSITE" id="PS50222"/>
    </source>
</evidence>
<evidence type="ECO:0000256" key="4">
    <source>
        <dbReference type="ARBA" id="ARBA00022737"/>
    </source>
</evidence>
<organism evidence="11 12">
    <name type="scientific">Coccomyxa viridis</name>
    <dbReference type="NCBI Taxonomy" id="1274662"/>
    <lineage>
        <taxon>Eukaryota</taxon>
        <taxon>Viridiplantae</taxon>
        <taxon>Chlorophyta</taxon>
        <taxon>core chlorophytes</taxon>
        <taxon>Trebouxiophyceae</taxon>
        <taxon>Trebouxiophyceae incertae sedis</taxon>
        <taxon>Coccomyxaceae</taxon>
        <taxon>Coccomyxa</taxon>
    </lineage>
</organism>
<accession>A0AAV1I9Z4</accession>
<dbReference type="GO" id="GO:0005743">
    <property type="term" value="C:mitochondrial inner membrane"/>
    <property type="evidence" value="ECO:0007669"/>
    <property type="project" value="UniProtKB-SubCell"/>
</dbReference>
<dbReference type="GO" id="GO:0005509">
    <property type="term" value="F:calcium ion binding"/>
    <property type="evidence" value="ECO:0007669"/>
    <property type="project" value="InterPro"/>
</dbReference>
<reference evidence="11 12" key="1">
    <citation type="submission" date="2023-10" db="EMBL/GenBank/DDBJ databases">
        <authorList>
            <person name="Maclean D."/>
            <person name="Macfadyen A."/>
        </authorList>
    </citation>
    <scope>NUCLEOTIDE SEQUENCE [LARGE SCALE GENOMIC DNA]</scope>
</reference>
<keyword evidence="2 9" id="KW-0813">Transport</keyword>
<dbReference type="InterPro" id="IPR011992">
    <property type="entry name" value="EF-hand-dom_pair"/>
</dbReference>
<evidence type="ECO:0000256" key="8">
    <source>
        <dbReference type="PROSITE-ProRule" id="PRU00282"/>
    </source>
</evidence>
<feature type="repeat" description="Solcar" evidence="8">
    <location>
        <begin position="378"/>
        <end position="428"/>
    </location>
</feature>
<dbReference type="InterPro" id="IPR018108">
    <property type="entry name" value="MCP_transmembrane"/>
</dbReference>
<evidence type="ECO:0000313" key="11">
    <source>
        <dbReference type="EMBL" id="CAK0783502.1"/>
    </source>
</evidence>
<dbReference type="PROSITE" id="PS50920">
    <property type="entry name" value="SOLCAR"/>
    <property type="match status" value="3"/>
</dbReference>
<dbReference type="Gene3D" id="1.50.40.10">
    <property type="entry name" value="Mitochondrial carrier domain"/>
    <property type="match status" value="1"/>
</dbReference>
<dbReference type="SUPFAM" id="SSF103506">
    <property type="entry name" value="Mitochondrial carrier"/>
    <property type="match status" value="1"/>
</dbReference>
<evidence type="ECO:0000313" key="12">
    <source>
        <dbReference type="Proteomes" id="UP001314263"/>
    </source>
</evidence>
<evidence type="ECO:0000256" key="2">
    <source>
        <dbReference type="ARBA" id="ARBA00022448"/>
    </source>
</evidence>
<evidence type="ECO:0000256" key="9">
    <source>
        <dbReference type="RuleBase" id="RU000488"/>
    </source>
</evidence>
<dbReference type="SUPFAM" id="SSF47473">
    <property type="entry name" value="EF-hand"/>
    <property type="match status" value="1"/>
</dbReference>
<dbReference type="SMART" id="SM00054">
    <property type="entry name" value="EFh"/>
    <property type="match status" value="4"/>
</dbReference>
<feature type="repeat" description="Solcar" evidence="8">
    <location>
        <begin position="186"/>
        <end position="269"/>
    </location>
</feature>
<dbReference type="PRINTS" id="PR00926">
    <property type="entry name" value="MITOCARRIER"/>
</dbReference>
<dbReference type="Proteomes" id="UP001314263">
    <property type="component" value="Unassembled WGS sequence"/>
</dbReference>
<feature type="domain" description="EF-hand" evidence="10">
    <location>
        <begin position="84"/>
        <end position="119"/>
    </location>
</feature>
<dbReference type="EMBL" id="CAUYUE010000008">
    <property type="protein sequence ID" value="CAK0783502.1"/>
    <property type="molecule type" value="Genomic_DNA"/>
</dbReference>
<feature type="domain" description="EF-hand" evidence="10">
    <location>
        <begin position="17"/>
        <end position="52"/>
    </location>
</feature>
<keyword evidence="5" id="KW-0106">Calcium</keyword>
<dbReference type="InterPro" id="IPR002067">
    <property type="entry name" value="MCP"/>
</dbReference>
<keyword evidence="7 8" id="KW-0472">Membrane</keyword>
<dbReference type="Pfam" id="PF00153">
    <property type="entry name" value="Mito_carr"/>
    <property type="match status" value="2"/>
</dbReference>
<evidence type="ECO:0000256" key="6">
    <source>
        <dbReference type="ARBA" id="ARBA00022989"/>
    </source>
</evidence>
<dbReference type="AlphaFoldDB" id="A0AAV1I9Z4"/>
<dbReference type="InterPro" id="IPR002048">
    <property type="entry name" value="EF_hand_dom"/>
</dbReference>
<comment type="subcellular location">
    <subcellularLocation>
        <location evidence="1">Mitochondrion inner membrane</location>
        <topology evidence="1">Multi-pass membrane protein</topology>
    </subcellularLocation>
</comment>
<dbReference type="InterPro" id="IPR023395">
    <property type="entry name" value="MCP_dom_sf"/>
</dbReference>